<dbReference type="AlphaFoldDB" id="A0A9Q1F0B3"/>
<proteinExistence type="predicted"/>
<dbReference type="Proteomes" id="UP001152622">
    <property type="component" value="Chromosome 10"/>
</dbReference>
<sequence>MGWTGQEQAGTVGTGTRRNRDGLDGARRIGARQELGAGVERLGQEQGPAVRNSEQARAPRTGTKAKAGTGKLGRWGNELRQTERENTGAALALPAPPSCFPPGPRARGPLTAGALGFGREEERGTVEMLWEQTGFPCAALRACLPSCVSVPIPRFLGNHEDPSLSSAAHTAHPQTRNVETHRRWLLSGG</sequence>
<comment type="caution">
    <text evidence="2">The sequence shown here is derived from an EMBL/GenBank/DDBJ whole genome shotgun (WGS) entry which is preliminary data.</text>
</comment>
<evidence type="ECO:0000256" key="1">
    <source>
        <dbReference type="SAM" id="MobiDB-lite"/>
    </source>
</evidence>
<dbReference type="EMBL" id="JAINUF010000010">
    <property type="protein sequence ID" value="KAJ8348513.1"/>
    <property type="molecule type" value="Genomic_DNA"/>
</dbReference>
<accession>A0A9Q1F0B3</accession>
<protein>
    <submittedName>
        <fullName evidence="2">Uncharacterized protein</fullName>
    </submittedName>
</protein>
<gene>
    <name evidence="2" type="ORF">SKAU_G00271020</name>
</gene>
<organism evidence="2 3">
    <name type="scientific">Synaphobranchus kaupii</name>
    <name type="common">Kaup's arrowtooth eel</name>
    <dbReference type="NCBI Taxonomy" id="118154"/>
    <lineage>
        <taxon>Eukaryota</taxon>
        <taxon>Metazoa</taxon>
        <taxon>Chordata</taxon>
        <taxon>Craniata</taxon>
        <taxon>Vertebrata</taxon>
        <taxon>Euteleostomi</taxon>
        <taxon>Actinopterygii</taxon>
        <taxon>Neopterygii</taxon>
        <taxon>Teleostei</taxon>
        <taxon>Anguilliformes</taxon>
        <taxon>Synaphobranchidae</taxon>
        <taxon>Synaphobranchus</taxon>
    </lineage>
</organism>
<feature type="compositionally biased region" description="Polar residues" evidence="1">
    <location>
        <begin position="163"/>
        <end position="177"/>
    </location>
</feature>
<feature type="region of interest" description="Disordered" evidence="1">
    <location>
        <begin position="163"/>
        <end position="189"/>
    </location>
</feature>
<feature type="compositionally biased region" description="Basic and acidic residues" evidence="1">
    <location>
        <begin position="18"/>
        <end position="27"/>
    </location>
</feature>
<feature type="compositionally biased region" description="Polar residues" evidence="1">
    <location>
        <begin position="1"/>
        <end position="16"/>
    </location>
</feature>
<reference evidence="2" key="1">
    <citation type="journal article" date="2023" name="Science">
        <title>Genome structures resolve the early diversification of teleost fishes.</title>
        <authorList>
            <person name="Parey E."/>
            <person name="Louis A."/>
            <person name="Montfort J."/>
            <person name="Bouchez O."/>
            <person name="Roques C."/>
            <person name="Iampietro C."/>
            <person name="Lluch J."/>
            <person name="Castinel A."/>
            <person name="Donnadieu C."/>
            <person name="Desvignes T."/>
            <person name="Floi Bucao C."/>
            <person name="Jouanno E."/>
            <person name="Wen M."/>
            <person name="Mejri S."/>
            <person name="Dirks R."/>
            <person name="Jansen H."/>
            <person name="Henkel C."/>
            <person name="Chen W.J."/>
            <person name="Zahm M."/>
            <person name="Cabau C."/>
            <person name="Klopp C."/>
            <person name="Thompson A.W."/>
            <person name="Robinson-Rechavi M."/>
            <person name="Braasch I."/>
            <person name="Lecointre G."/>
            <person name="Bobe J."/>
            <person name="Postlethwait J.H."/>
            <person name="Berthelot C."/>
            <person name="Roest Crollius H."/>
            <person name="Guiguen Y."/>
        </authorList>
    </citation>
    <scope>NUCLEOTIDE SEQUENCE</scope>
    <source>
        <strain evidence="2">WJC10195</strain>
    </source>
</reference>
<evidence type="ECO:0000313" key="2">
    <source>
        <dbReference type="EMBL" id="KAJ8348513.1"/>
    </source>
</evidence>
<evidence type="ECO:0000313" key="3">
    <source>
        <dbReference type="Proteomes" id="UP001152622"/>
    </source>
</evidence>
<feature type="region of interest" description="Disordered" evidence="1">
    <location>
        <begin position="1"/>
        <end position="72"/>
    </location>
</feature>
<name>A0A9Q1F0B3_SYNKA</name>
<keyword evidence="3" id="KW-1185">Reference proteome</keyword>